<evidence type="ECO:0000313" key="2">
    <source>
        <dbReference type="EMBL" id="NMO04056.1"/>
    </source>
</evidence>
<organism evidence="2 3">
    <name type="scientific">Gordonia asplenii</name>
    <dbReference type="NCBI Taxonomy" id="2725283"/>
    <lineage>
        <taxon>Bacteria</taxon>
        <taxon>Bacillati</taxon>
        <taxon>Actinomycetota</taxon>
        <taxon>Actinomycetes</taxon>
        <taxon>Mycobacteriales</taxon>
        <taxon>Gordoniaceae</taxon>
        <taxon>Gordonia</taxon>
    </lineage>
</organism>
<sequence length="191" mass="18697">MSDLDELLKQIPLDDIAAQLGVEPAEADAAVKQAVPALLHGLQNTAEAGDGTADLEAAVGDEDGDRIVASLFGDKTDDVAHALSGQVPAASVNQDLVKQLLPILAPIVIAFVLKRVGGGHNDTTEQSTQPEQPQQNNGGGGLGDILSGALGGNGGALGSILGGLLGGSNSGGGNAGGALGSILGSILGGKK</sequence>
<dbReference type="Pfam" id="PF06078">
    <property type="entry name" value="DUF937"/>
    <property type="match status" value="1"/>
</dbReference>
<dbReference type="EMBL" id="JABBNB010000030">
    <property type="protein sequence ID" value="NMO04056.1"/>
    <property type="molecule type" value="Genomic_DNA"/>
</dbReference>
<name>A0A848KZP6_9ACTN</name>
<reference evidence="2 3" key="1">
    <citation type="submission" date="2020-04" db="EMBL/GenBank/DDBJ databases">
        <title>Gordonia sp. nov. TBRC 11910.</title>
        <authorList>
            <person name="Suriyachadkun C."/>
        </authorList>
    </citation>
    <scope>NUCLEOTIDE SEQUENCE [LARGE SCALE GENOMIC DNA]</scope>
    <source>
        <strain evidence="2 3">TBRC 11910</strain>
    </source>
</reference>
<evidence type="ECO:0000313" key="3">
    <source>
        <dbReference type="Proteomes" id="UP000550729"/>
    </source>
</evidence>
<evidence type="ECO:0000256" key="1">
    <source>
        <dbReference type="SAM" id="MobiDB-lite"/>
    </source>
</evidence>
<comment type="caution">
    <text evidence="2">The sequence shown here is derived from an EMBL/GenBank/DDBJ whole genome shotgun (WGS) entry which is preliminary data.</text>
</comment>
<dbReference type="AlphaFoldDB" id="A0A848KZP6"/>
<proteinExistence type="predicted"/>
<accession>A0A848KZP6</accession>
<feature type="compositionally biased region" description="Low complexity" evidence="1">
    <location>
        <begin position="124"/>
        <end position="135"/>
    </location>
</feature>
<dbReference type="InterPro" id="IPR009282">
    <property type="entry name" value="DUF937"/>
</dbReference>
<dbReference type="Proteomes" id="UP000550729">
    <property type="component" value="Unassembled WGS sequence"/>
</dbReference>
<feature type="region of interest" description="Disordered" evidence="1">
    <location>
        <begin position="120"/>
        <end position="144"/>
    </location>
</feature>
<keyword evidence="3" id="KW-1185">Reference proteome</keyword>
<gene>
    <name evidence="2" type="ORF">HH308_22840</name>
</gene>
<protein>
    <submittedName>
        <fullName evidence="2">DUF937 domain-containing protein</fullName>
    </submittedName>
</protein>
<dbReference type="RefSeq" id="WP_170196559.1">
    <property type="nucleotide sequence ID" value="NZ_JABBNB010000030.1"/>
</dbReference>